<keyword evidence="3" id="KW-1185">Reference proteome</keyword>
<name>A0ABR3MYK0_9TELE</name>
<evidence type="ECO:0000256" key="1">
    <source>
        <dbReference type="SAM" id="MobiDB-lite"/>
    </source>
</evidence>
<evidence type="ECO:0000313" key="2">
    <source>
        <dbReference type="EMBL" id="KAL1269719.1"/>
    </source>
</evidence>
<feature type="compositionally biased region" description="Polar residues" evidence="1">
    <location>
        <begin position="68"/>
        <end position="77"/>
    </location>
</feature>
<feature type="region of interest" description="Disordered" evidence="1">
    <location>
        <begin position="41"/>
        <end position="77"/>
    </location>
</feature>
<gene>
    <name evidence="2" type="ORF">QQF64_032008</name>
</gene>
<sequence length="77" mass="8167">MCVTPGVNTTSSESIAAEDYQVKQVSGSVVWSHVEGTQPYPGSLPAGGLQCRERNRGSPLQADCSPWSKHQSSLTCS</sequence>
<proteinExistence type="predicted"/>
<dbReference type="Proteomes" id="UP001558613">
    <property type="component" value="Unassembled WGS sequence"/>
</dbReference>
<reference evidence="2 3" key="1">
    <citation type="submission" date="2023-09" db="EMBL/GenBank/DDBJ databases">
        <authorList>
            <person name="Wang M."/>
        </authorList>
    </citation>
    <scope>NUCLEOTIDE SEQUENCE [LARGE SCALE GENOMIC DNA]</scope>
    <source>
        <strain evidence="2">GT-2023</strain>
        <tissue evidence="2">Liver</tissue>
    </source>
</reference>
<protein>
    <submittedName>
        <fullName evidence="2">Uncharacterized protein</fullName>
    </submittedName>
</protein>
<dbReference type="EMBL" id="JAYMGO010000008">
    <property type="protein sequence ID" value="KAL1269719.1"/>
    <property type="molecule type" value="Genomic_DNA"/>
</dbReference>
<comment type="caution">
    <text evidence="2">The sequence shown here is derived from an EMBL/GenBank/DDBJ whole genome shotgun (WGS) entry which is preliminary data.</text>
</comment>
<accession>A0ABR3MYK0</accession>
<organism evidence="2 3">
    <name type="scientific">Cirrhinus molitorella</name>
    <name type="common">mud carp</name>
    <dbReference type="NCBI Taxonomy" id="172907"/>
    <lineage>
        <taxon>Eukaryota</taxon>
        <taxon>Metazoa</taxon>
        <taxon>Chordata</taxon>
        <taxon>Craniata</taxon>
        <taxon>Vertebrata</taxon>
        <taxon>Euteleostomi</taxon>
        <taxon>Actinopterygii</taxon>
        <taxon>Neopterygii</taxon>
        <taxon>Teleostei</taxon>
        <taxon>Ostariophysi</taxon>
        <taxon>Cypriniformes</taxon>
        <taxon>Cyprinidae</taxon>
        <taxon>Labeoninae</taxon>
        <taxon>Labeonini</taxon>
        <taxon>Cirrhinus</taxon>
    </lineage>
</organism>
<evidence type="ECO:0000313" key="3">
    <source>
        <dbReference type="Proteomes" id="UP001558613"/>
    </source>
</evidence>